<dbReference type="InterPro" id="IPR017900">
    <property type="entry name" value="4Fe4S_Fe_S_CS"/>
</dbReference>
<dbReference type="SUPFAM" id="SSF54292">
    <property type="entry name" value="2Fe-2S ferredoxin-like"/>
    <property type="match status" value="1"/>
</dbReference>
<dbReference type="GO" id="GO:0022904">
    <property type="term" value="P:respiratory electron transport chain"/>
    <property type="evidence" value="ECO:0007669"/>
    <property type="project" value="TreeGrafter"/>
</dbReference>
<dbReference type="EMBL" id="LN847246">
    <property type="protein sequence ID" value="CRI51968.1"/>
    <property type="molecule type" value="Genomic_DNA"/>
</dbReference>
<dbReference type="GO" id="GO:0051538">
    <property type="term" value="F:3 iron, 4 sulfur cluster binding"/>
    <property type="evidence" value="ECO:0007669"/>
    <property type="project" value="UniProtKB-KW"/>
</dbReference>
<name>A0A0F7XHM0_CHLPN</name>
<dbReference type="InterPro" id="IPR009051">
    <property type="entry name" value="Helical_ferredxn"/>
</dbReference>
<proteinExistence type="inferred from homology"/>
<dbReference type="GO" id="GO:0006099">
    <property type="term" value="P:tricarboxylic acid cycle"/>
    <property type="evidence" value="ECO:0007669"/>
    <property type="project" value="UniProtKB-KW"/>
</dbReference>
<evidence type="ECO:0000313" key="16">
    <source>
        <dbReference type="EMBL" id="CRI51968.1"/>
    </source>
</evidence>
<dbReference type="InterPro" id="IPR025192">
    <property type="entry name" value="Succ_DH/fum_Rdtase_N"/>
</dbReference>
<dbReference type="GO" id="GO:0046872">
    <property type="term" value="F:metal ion binding"/>
    <property type="evidence" value="ECO:0007669"/>
    <property type="project" value="UniProtKB-KW"/>
</dbReference>
<dbReference type="InterPro" id="IPR004489">
    <property type="entry name" value="Succ_DH/fum_Rdtase_Fe-S"/>
</dbReference>
<evidence type="ECO:0000256" key="4">
    <source>
        <dbReference type="ARBA" id="ARBA00012792"/>
    </source>
</evidence>
<dbReference type="PANTHER" id="PTHR11921:SF29">
    <property type="entry name" value="SUCCINATE DEHYDROGENASE [UBIQUINONE] IRON-SULFUR SUBUNIT, MITOCHONDRIAL"/>
    <property type="match status" value="1"/>
</dbReference>
<keyword evidence="7" id="KW-0001">2Fe-2S</keyword>
<dbReference type="InterPro" id="IPR036010">
    <property type="entry name" value="2Fe-2S_ferredoxin-like_sf"/>
</dbReference>
<feature type="domain" description="4Fe-4S ferredoxin-type" evidence="14">
    <location>
        <begin position="161"/>
        <end position="192"/>
    </location>
</feature>
<dbReference type="EMBL" id="LN847056">
    <property type="protein sequence ID" value="CRI42914.1"/>
    <property type="molecule type" value="Genomic_DNA"/>
</dbReference>
<dbReference type="PROSITE" id="PS51379">
    <property type="entry name" value="4FE4S_FER_2"/>
    <property type="match status" value="1"/>
</dbReference>
<gene>
    <name evidence="16" type="primary">sdhB</name>
    <name evidence="15" type="ORF">BN1224_DC9_BZ_00380</name>
    <name evidence="16" type="ORF">BN1224_UZG1_B_01170</name>
</gene>
<dbReference type="Gene3D" id="3.10.20.30">
    <property type="match status" value="1"/>
</dbReference>
<dbReference type="GO" id="GO:0051539">
    <property type="term" value="F:4 iron, 4 sulfur cluster binding"/>
    <property type="evidence" value="ECO:0007669"/>
    <property type="project" value="UniProtKB-KW"/>
</dbReference>
<evidence type="ECO:0000313" key="15">
    <source>
        <dbReference type="EMBL" id="CRI42914.1"/>
    </source>
</evidence>
<reference evidence="16" key="1">
    <citation type="submission" date="2015-05" db="EMBL/GenBank/DDBJ databases">
        <authorList>
            <person name="Rattei Thomas"/>
        </authorList>
    </citation>
    <scope>NUCLEOTIDE SEQUENCE</scope>
    <source>
        <strain evidence="15">DC9</strain>
        <strain evidence="16">UZG1</strain>
    </source>
</reference>
<dbReference type="InterPro" id="IPR050573">
    <property type="entry name" value="SDH/FRD_Iron-Sulfur"/>
</dbReference>
<dbReference type="InterPro" id="IPR012675">
    <property type="entry name" value="Beta-grasp_dom_sf"/>
</dbReference>
<dbReference type="InterPro" id="IPR017896">
    <property type="entry name" value="4Fe4S_Fe-S-bd"/>
</dbReference>
<keyword evidence="6" id="KW-0816">Tricarboxylic acid cycle</keyword>
<dbReference type="Pfam" id="PF13183">
    <property type="entry name" value="Fer4_8"/>
    <property type="match status" value="1"/>
</dbReference>
<comment type="cofactor">
    <cofactor evidence="2">
        <name>[4Fe-4S] cluster</name>
        <dbReference type="ChEBI" id="CHEBI:49883"/>
    </cofactor>
</comment>
<organism evidence="16">
    <name type="scientific">Chlamydia pneumoniae</name>
    <name type="common">Chlamydophila pneumoniae</name>
    <dbReference type="NCBI Taxonomy" id="83558"/>
    <lineage>
        <taxon>Bacteria</taxon>
        <taxon>Pseudomonadati</taxon>
        <taxon>Chlamydiota</taxon>
        <taxon>Chlamydiia</taxon>
        <taxon>Chlamydiales</taxon>
        <taxon>Chlamydiaceae</taxon>
        <taxon>Chlamydia/Chlamydophila group</taxon>
        <taxon>Chlamydia</taxon>
    </lineage>
</organism>
<dbReference type="AlphaFoldDB" id="A0A0F7XHM0"/>
<evidence type="ECO:0000256" key="7">
    <source>
        <dbReference type="ARBA" id="ARBA00022714"/>
    </source>
</evidence>
<keyword evidence="12" id="KW-0003">3Fe-4S</keyword>
<dbReference type="GO" id="GO:0051537">
    <property type="term" value="F:2 iron, 2 sulfur cluster binding"/>
    <property type="evidence" value="ECO:0007669"/>
    <property type="project" value="UniProtKB-KW"/>
</dbReference>
<dbReference type="SUPFAM" id="SSF46548">
    <property type="entry name" value="alpha-helical ferredoxin"/>
    <property type="match status" value="1"/>
</dbReference>
<keyword evidence="10" id="KW-0408">Iron</keyword>
<dbReference type="PANTHER" id="PTHR11921">
    <property type="entry name" value="SUCCINATE DEHYDROGENASE IRON-SULFUR PROTEIN"/>
    <property type="match status" value="1"/>
</dbReference>
<evidence type="ECO:0000256" key="13">
    <source>
        <dbReference type="ARBA" id="ARBA00034078"/>
    </source>
</evidence>
<evidence type="ECO:0000256" key="5">
    <source>
        <dbReference type="ARBA" id="ARBA00022485"/>
    </source>
</evidence>
<dbReference type="Pfam" id="PF13085">
    <property type="entry name" value="Fer2_3"/>
    <property type="match status" value="1"/>
</dbReference>
<accession>A0A0F7XHM0</accession>
<dbReference type="NCBIfam" id="TIGR00384">
    <property type="entry name" value="dhsB"/>
    <property type="match status" value="1"/>
</dbReference>
<keyword evidence="9 16" id="KW-0560">Oxidoreductase</keyword>
<sequence>MIISVYPYRKREMMENLETFILKIYRGVPGKQYWESFELPLHPGENVISALMEIEKRPVNILGEKVNPVVWEQGCLEEVCGSCSILVNGVPRQACTALIQEYIDATQSREIVLAPLTKFPLIRDLIVDRSIMFDNLERIQGWVAADIEGETFGPQVTQEQQELLYALSQCMTCGCCTEACPQIDNKSDFIGPAAISQARYFNTYPGDKQSKKRWRALMGKGGIEGCGQAHNCVRVCPKKLPLTESISAMGREISKFSLRSLFSALFKKKK</sequence>
<evidence type="ECO:0000256" key="2">
    <source>
        <dbReference type="ARBA" id="ARBA00001966"/>
    </source>
</evidence>
<evidence type="ECO:0000259" key="14">
    <source>
        <dbReference type="PROSITE" id="PS51379"/>
    </source>
</evidence>
<evidence type="ECO:0000256" key="6">
    <source>
        <dbReference type="ARBA" id="ARBA00022532"/>
    </source>
</evidence>
<evidence type="ECO:0000256" key="12">
    <source>
        <dbReference type="ARBA" id="ARBA00023291"/>
    </source>
</evidence>
<dbReference type="NCBIfam" id="NF006391">
    <property type="entry name" value="PRK08640.1"/>
    <property type="match status" value="1"/>
</dbReference>
<keyword evidence="11" id="KW-0411">Iron-sulfur</keyword>
<evidence type="ECO:0000256" key="11">
    <source>
        <dbReference type="ARBA" id="ARBA00023014"/>
    </source>
</evidence>
<evidence type="ECO:0000256" key="1">
    <source>
        <dbReference type="ARBA" id="ARBA00001927"/>
    </source>
</evidence>
<keyword evidence="8" id="KW-0479">Metal-binding</keyword>
<keyword evidence="5" id="KW-0004">4Fe-4S</keyword>
<evidence type="ECO:0000256" key="3">
    <source>
        <dbReference type="ARBA" id="ARBA00009433"/>
    </source>
</evidence>
<dbReference type="EC" id="1.3.5.1" evidence="4"/>
<evidence type="ECO:0000256" key="8">
    <source>
        <dbReference type="ARBA" id="ARBA00022723"/>
    </source>
</evidence>
<evidence type="ECO:0000256" key="10">
    <source>
        <dbReference type="ARBA" id="ARBA00023004"/>
    </source>
</evidence>
<dbReference type="GO" id="GO:0008177">
    <property type="term" value="F:succinate dehydrogenase (quinone) activity"/>
    <property type="evidence" value="ECO:0007669"/>
    <property type="project" value="UniProtKB-EC"/>
</dbReference>
<comment type="similarity">
    <text evidence="3">Belongs to the succinate dehydrogenase/fumarate reductase iron-sulfur protein family.</text>
</comment>
<protein>
    <recommendedName>
        <fullName evidence="4">succinate dehydrogenase</fullName>
        <ecNumber evidence="4">1.3.5.1</ecNumber>
    </recommendedName>
</protein>
<dbReference type="Gene3D" id="1.10.1060.10">
    <property type="entry name" value="Alpha-helical ferredoxin"/>
    <property type="match status" value="1"/>
</dbReference>
<dbReference type="GO" id="GO:0009055">
    <property type="term" value="F:electron transfer activity"/>
    <property type="evidence" value="ECO:0007669"/>
    <property type="project" value="InterPro"/>
</dbReference>
<comment type="cofactor">
    <cofactor evidence="1">
        <name>[3Fe-4S] cluster</name>
        <dbReference type="ChEBI" id="CHEBI:21137"/>
    </cofactor>
</comment>
<dbReference type="PROSITE" id="PS00198">
    <property type="entry name" value="4FE4S_FER_1"/>
    <property type="match status" value="1"/>
</dbReference>
<comment type="cofactor">
    <cofactor evidence="13">
        <name>[2Fe-2S] cluster</name>
        <dbReference type="ChEBI" id="CHEBI:190135"/>
    </cofactor>
</comment>
<evidence type="ECO:0000256" key="9">
    <source>
        <dbReference type="ARBA" id="ARBA00023002"/>
    </source>
</evidence>